<gene>
    <name evidence="1" type="ORF">GCM10009102_08130</name>
</gene>
<dbReference type="Proteomes" id="UP001500238">
    <property type="component" value="Unassembled WGS sequence"/>
</dbReference>
<dbReference type="EMBL" id="BAAAES010000005">
    <property type="protein sequence ID" value="GAA0661687.1"/>
    <property type="molecule type" value="Genomic_DNA"/>
</dbReference>
<evidence type="ECO:0000313" key="2">
    <source>
        <dbReference type="Proteomes" id="UP001500238"/>
    </source>
</evidence>
<keyword evidence="2" id="KW-1185">Reference proteome</keyword>
<proteinExistence type="predicted"/>
<evidence type="ECO:0008006" key="3">
    <source>
        <dbReference type="Google" id="ProtNLM"/>
    </source>
</evidence>
<dbReference type="SUPFAM" id="SSF51126">
    <property type="entry name" value="Pectin lyase-like"/>
    <property type="match status" value="1"/>
</dbReference>
<accession>A0ABP3SZJ7</accession>
<dbReference type="InterPro" id="IPR011050">
    <property type="entry name" value="Pectin_lyase_fold/virulence"/>
</dbReference>
<reference evidence="2" key="1">
    <citation type="journal article" date="2019" name="Int. J. Syst. Evol. Microbiol.">
        <title>The Global Catalogue of Microorganisms (GCM) 10K type strain sequencing project: providing services to taxonomists for standard genome sequencing and annotation.</title>
        <authorList>
            <consortium name="The Broad Institute Genomics Platform"/>
            <consortium name="The Broad Institute Genome Sequencing Center for Infectious Disease"/>
            <person name="Wu L."/>
            <person name="Ma J."/>
        </authorList>
    </citation>
    <scope>NUCLEOTIDE SEQUENCE [LARGE SCALE GENOMIC DNA]</scope>
    <source>
        <strain evidence="2">JCM 14603</strain>
    </source>
</reference>
<organism evidence="1 2">
    <name type="scientific">Sphingomonas insulae</name>
    <dbReference type="NCBI Taxonomy" id="424800"/>
    <lineage>
        <taxon>Bacteria</taxon>
        <taxon>Pseudomonadati</taxon>
        <taxon>Pseudomonadota</taxon>
        <taxon>Alphaproteobacteria</taxon>
        <taxon>Sphingomonadales</taxon>
        <taxon>Sphingomonadaceae</taxon>
        <taxon>Sphingomonas</taxon>
    </lineage>
</organism>
<sequence length="650" mass="69707">MPILPPATDPEPLRSDKADAVINRRSLVAGLTGAVASGPVWAGVAQSTNGSPLANKVEPSGPSGDLHRAIQKAAGSGRYVPGIGASYWAHPQDGLYLQPGVYDAGDIPITGNTSPFPALSLWAIPGSVVIRIPDDNYLFQTSERLNRVFVSGVTFVGGKGVLQHLFSGLNVNGRFVFERCVFDNYTECAIGNNAQDQPYLEVRGCTFMAAEKSSAIGISWGGYADGSIIEGNAFLRNRYHLKIGPNPSGSIHVLRNDFLFWDKTTPRGAAIWLVPEITPGQFGSNSGWGTMICGNKFGSENMQPDDVRILVAREGPGDTRQTRAPNVRFDTGGGDGAFLSGITIENSRISCSGDVRSPFIRSWISEVRNLTYINNCHDGGRHLYLCEFMGARKIDYANANWTVRLENADSLLGSSPFLQGISNAAIGPQSDPSATQAIAEETILPGTGGDDTSFHLLASADRPEAFKTFGEGVSLTPVADHAGHNRAVEVVPVRQGGGLADTLRTARAGHQGWLAVDLKRASTKSADAVEVRIFNYAAGIIARRLRYVLPAEWRRVRIPFTLPAAADSQAWQYVIVPVDPTENHAFQAARLYVYHGREPQADGHVSTLGDGKWNGAHLVLGTTHLWEENGALYLKATGAPAHATDGTQLG</sequence>
<dbReference type="RefSeq" id="WP_163956490.1">
    <property type="nucleotide sequence ID" value="NZ_BAAAES010000005.1"/>
</dbReference>
<evidence type="ECO:0000313" key="1">
    <source>
        <dbReference type="EMBL" id="GAA0661687.1"/>
    </source>
</evidence>
<protein>
    <recommendedName>
        <fullName evidence="3">Right handed beta helix region</fullName>
    </recommendedName>
</protein>
<comment type="caution">
    <text evidence="1">The sequence shown here is derived from an EMBL/GenBank/DDBJ whole genome shotgun (WGS) entry which is preliminary data.</text>
</comment>
<name>A0ABP3SZJ7_9SPHN</name>